<dbReference type="FunFam" id="3.40.50.620:FF:000040">
    <property type="entry name" value="Tyrosine--tRNA ligase"/>
    <property type="match status" value="1"/>
</dbReference>
<proteinExistence type="inferred from homology"/>
<evidence type="ECO:0000256" key="2">
    <source>
        <dbReference type="ARBA" id="ARBA00004496"/>
    </source>
</evidence>
<evidence type="ECO:0000313" key="14">
    <source>
        <dbReference type="Proteomes" id="UP000298138"/>
    </source>
</evidence>
<keyword evidence="6 12" id="KW-0547">Nucleotide-binding</keyword>
<comment type="similarity">
    <text evidence="3 12">Belongs to the class-I aminoacyl-tRNA synthetase family.</text>
</comment>
<dbReference type="InterPro" id="IPR014729">
    <property type="entry name" value="Rossmann-like_a/b/a_fold"/>
</dbReference>
<keyword evidence="8 12" id="KW-0648">Protein biosynthesis</keyword>
<dbReference type="InterPro" id="IPR023617">
    <property type="entry name" value="Tyr-tRNA-ligase_arc/euk-type"/>
</dbReference>
<evidence type="ECO:0000313" key="13">
    <source>
        <dbReference type="EMBL" id="TGZ84346.1"/>
    </source>
</evidence>
<evidence type="ECO:0000256" key="7">
    <source>
        <dbReference type="ARBA" id="ARBA00022840"/>
    </source>
</evidence>
<evidence type="ECO:0000256" key="12">
    <source>
        <dbReference type="RuleBase" id="RU361234"/>
    </source>
</evidence>
<dbReference type="InParanoid" id="A0A4S2N5D4"/>
<dbReference type="AlphaFoldDB" id="A0A4S2N5D4"/>
<dbReference type="STRING" id="341454.A0A4S2N5D4"/>
<dbReference type="EMBL" id="ML220113">
    <property type="protein sequence ID" value="TGZ84346.1"/>
    <property type="molecule type" value="Genomic_DNA"/>
</dbReference>
<dbReference type="PANTHER" id="PTHR46264">
    <property type="entry name" value="TYROSINE-TRNA LIGASE"/>
    <property type="match status" value="1"/>
</dbReference>
<keyword evidence="5 12" id="KW-0436">Ligase</keyword>
<dbReference type="OrthoDB" id="197206at2759"/>
<comment type="subcellular location">
    <subcellularLocation>
        <location evidence="2">Cytoplasm</location>
    </subcellularLocation>
    <subcellularLocation>
        <location evidence="1">Nucleus</location>
    </subcellularLocation>
</comment>
<keyword evidence="9 12" id="KW-0030">Aminoacyl-tRNA synthetase</keyword>
<accession>A0A4S2N5D4</accession>
<dbReference type="GO" id="GO:0005634">
    <property type="term" value="C:nucleus"/>
    <property type="evidence" value="ECO:0007669"/>
    <property type="project" value="UniProtKB-SubCell"/>
</dbReference>
<dbReference type="PANTHER" id="PTHR46264:SF4">
    <property type="entry name" value="TYROSINE--TRNA LIGASE, CYTOPLASMIC"/>
    <property type="match status" value="1"/>
</dbReference>
<dbReference type="GO" id="GO:0005524">
    <property type="term" value="F:ATP binding"/>
    <property type="evidence" value="ECO:0007669"/>
    <property type="project" value="UniProtKB-KW"/>
</dbReference>
<evidence type="ECO:0000256" key="11">
    <source>
        <dbReference type="ARBA" id="ARBA00048248"/>
    </source>
</evidence>
<evidence type="ECO:0000256" key="8">
    <source>
        <dbReference type="ARBA" id="ARBA00022917"/>
    </source>
</evidence>
<name>A0A4S2N5D4_9PEZI</name>
<dbReference type="InterPro" id="IPR002307">
    <property type="entry name" value="Tyr-tRNA-ligase"/>
</dbReference>
<comment type="catalytic activity">
    <reaction evidence="11 12">
        <text>tRNA(Tyr) + L-tyrosine + ATP = L-tyrosyl-tRNA(Tyr) + AMP + diphosphate + H(+)</text>
        <dbReference type="Rhea" id="RHEA:10220"/>
        <dbReference type="Rhea" id="RHEA-COMP:9706"/>
        <dbReference type="Rhea" id="RHEA-COMP:9707"/>
        <dbReference type="ChEBI" id="CHEBI:15378"/>
        <dbReference type="ChEBI" id="CHEBI:30616"/>
        <dbReference type="ChEBI" id="CHEBI:33019"/>
        <dbReference type="ChEBI" id="CHEBI:58315"/>
        <dbReference type="ChEBI" id="CHEBI:78442"/>
        <dbReference type="ChEBI" id="CHEBI:78536"/>
        <dbReference type="ChEBI" id="CHEBI:456215"/>
        <dbReference type="EC" id="6.1.1.1"/>
    </reaction>
</comment>
<organism evidence="13 14">
    <name type="scientific">Ascodesmis nigricans</name>
    <dbReference type="NCBI Taxonomy" id="341454"/>
    <lineage>
        <taxon>Eukaryota</taxon>
        <taxon>Fungi</taxon>
        <taxon>Dikarya</taxon>
        <taxon>Ascomycota</taxon>
        <taxon>Pezizomycotina</taxon>
        <taxon>Pezizomycetes</taxon>
        <taxon>Pezizales</taxon>
        <taxon>Ascodesmidaceae</taxon>
        <taxon>Ascodesmis</taxon>
    </lineage>
</organism>
<dbReference type="Proteomes" id="UP000298138">
    <property type="component" value="Unassembled WGS sequence"/>
</dbReference>
<dbReference type="InterPro" id="IPR002305">
    <property type="entry name" value="aa-tRNA-synth_Ic"/>
</dbReference>
<sequence length="406" mass="44656">MTELSAQEKIALIKQGLQEVLKENIIIDVIEKEQRPLKIYWGTAPTGRPHCGYFVPMTKIAHFLRAGCEVKVLLADIHAFLDNLKAPMELVAHRAKYYELAVKAILKSIGVPIEKLIFVKGSDYQTGAKYTMDVYRMCSIVTEHDSKKAGAEVVKQVANPLLSGLIYPLMQALDEEHLDVDVQFGGVDQRKIFTLAAEQLPRMGLKERAHLMNPMVPGLAGGKMSASDPNSKIDLLDKPDVVKSKLKKALCPPKEVEGNGVLSFVEYVLFPIAELSGKTTFHIPRDEKWGGPVDYSSFEELKKAYVEGELAPGDLKNGVEKALNALLDPIRAEFESAEHRKIIELAYPSEAAPKKKKKEKKIGTGYVAKKKAEAVADGEAKVDEAPKEALGASVEDALKKLAVDGQ</sequence>
<dbReference type="GO" id="GO:0006437">
    <property type="term" value="P:tyrosyl-tRNA aminoacylation"/>
    <property type="evidence" value="ECO:0007669"/>
    <property type="project" value="InterPro"/>
</dbReference>
<protein>
    <recommendedName>
        <fullName evidence="12">Tyrosine--tRNA ligase</fullName>
        <ecNumber evidence="12">6.1.1.1</ecNumber>
    </recommendedName>
    <alternativeName>
        <fullName evidence="12">Tyrosyl-tRNA synthetase</fullName>
    </alternativeName>
</protein>
<dbReference type="CDD" id="cd00805">
    <property type="entry name" value="TyrRS_core"/>
    <property type="match status" value="1"/>
</dbReference>
<keyword evidence="14" id="KW-1185">Reference proteome</keyword>
<gene>
    <name evidence="13" type="ORF">EX30DRAFT_338879</name>
</gene>
<evidence type="ECO:0000256" key="4">
    <source>
        <dbReference type="ARBA" id="ARBA00022490"/>
    </source>
</evidence>
<dbReference type="Gene3D" id="3.40.50.620">
    <property type="entry name" value="HUPs"/>
    <property type="match status" value="1"/>
</dbReference>
<keyword evidence="4" id="KW-0963">Cytoplasm</keyword>
<dbReference type="Gene3D" id="1.10.240.10">
    <property type="entry name" value="Tyrosyl-Transfer RNA Synthetase"/>
    <property type="match status" value="1"/>
</dbReference>
<dbReference type="InterPro" id="IPR050489">
    <property type="entry name" value="Tyr-tRNA_synthase"/>
</dbReference>
<dbReference type="GO" id="GO:0004831">
    <property type="term" value="F:tyrosine-tRNA ligase activity"/>
    <property type="evidence" value="ECO:0007669"/>
    <property type="project" value="UniProtKB-EC"/>
</dbReference>
<dbReference type="SUPFAM" id="SSF52374">
    <property type="entry name" value="Nucleotidylyl transferase"/>
    <property type="match status" value="1"/>
</dbReference>
<dbReference type="NCBIfam" id="TIGR00234">
    <property type="entry name" value="tyrS"/>
    <property type="match status" value="1"/>
</dbReference>
<keyword evidence="10" id="KW-0539">Nucleus</keyword>
<dbReference type="FunCoup" id="A0A4S2N5D4">
    <property type="interactions" value="796"/>
</dbReference>
<evidence type="ECO:0000256" key="5">
    <source>
        <dbReference type="ARBA" id="ARBA00022598"/>
    </source>
</evidence>
<dbReference type="PIRSF" id="PIRSF006588">
    <property type="entry name" value="TyrRS_arch_euk"/>
    <property type="match status" value="1"/>
</dbReference>
<dbReference type="EC" id="6.1.1.1" evidence="12"/>
<evidence type="ECO:0000256" key="3">
    <source>
        <dbReference type="ARBA" id="ARBA00005594"/>
    </source>
</evidence>
<dbReference type="PRINTS" id="PR01040">
    <property type="entry name" value="TRNASYNTHTYR"/>
</dbReference>
<reference evidence="13 14" key="1">
    <citation type="submission" date="2019-04" db="EMBL/GenBank/DDBJ databases">
        <title>Comparative genomics and transcriptomics to analyze fruiting body development in filamentous ascomycetes.</title>
        <authorList>
            <consortium name="DOE Joint Genome Institute"/>
            <person name="Lutkenhaus R."/>
            <person name="Traeger S."/>
            <person name="Breuer J."/>
            <person name="Kuo A."/>
            <person name="Lipzen A."/>
            <person name="Pangilinan J."/>
            <person name="Dilworth D."/>
            <person name="Sandor L."/>
            <person name="Poggeler S."/>
            <person name="Barry K."/>
            <person name="Grigoriev I.V."/>
            <person name="Nowrousian M."/>
        </authorList>
    </citation>
    <scope>NUCLEOTIDE SEQUENCE [LARGE SCALE GENOMIC DNA]</scope>
    <source>
        <strain evidence="13 14">CBS 389.68</strain>
    </source>
</reference>
<evidence type="ECO:0000256" key="9">
    <source>
        <dbReference type="ARBA" id="ARBA00023146"/>
    </source>
</evidence>
<dbReference type="NCBIfam" id="NF006330">
    <property type="entry name" value="PRK08560.1"/>
    <property type="match status" value="1"/>
</dbReference>
<dbReference type="GO" id="GO:0005737">
    <property type="term" value="C:cytoplasm"/>
    <property type="evidence" value="ECO:0007669"/>
    <property type="project" value="UniProtKB-SubCell"/>
</dbReference>
<dbReference type="Pfam" id="PF00579">
    <property type="entry name" value="tRNA-synt_1b"/>
    <property type="match status" value="1"/>
</dbReference>
<keyword evidence="7 12" id="KW-0067">ATP-binding</keyword>
<evidence type="ECO:0000256" key="6">
    <source>
        <dbReference type="ARBA" id="ARBA00022741"/>
    </source>
</evidence>
<evidence type="ECO:0000256" key="1">
    <source>
        <dbReference type="ARBA" id="ARBA00004123"/>
    </source>
</evidence>
<evidence type="ECO:0000256" key="10">
    <source>
        <dbReference type="ARBA" id="ARBA00023242"/>
    </source>
</evidence>
<dbReference type="FunFam" id="1.10.240.10:FF:000004">
    <property type="entry name" value="Tyrosine--tRNA ligase"/>
    <property type="match status" value="1"/>
</dbReference>